<comment type="catalytic activity">
    <reaction evidence="18 19">
        <text>GTP + 4 H2O = 2,5-diamino-6-hydroxy-4-(5-phosphoribosylamino)-pyrimidine + formate + 2 phosphate + 3 H(+)</text>
        <dbReference type="Rhea" id="RHEA:23704"/>
        <dbReference type="ChEBI" id="CHEBI:15377"/>
        <dbReference type="ChEBI" id="CHEBI:15378"/>
        <dbReference type="ChEBI" id="CHEBI:15740"/>
        <dbReference type="ChEBI" id="CHEBI:37565"/>
        <dbReference type="ChEBI" id="CHEBI:43474"/>
        <dbReference type="ChEBI" id="CHEBI:58614"/>
        <dbReference type="EC" id="3.5.4.25"/>
    </reaction>
</comment>
<evidence type="ECO:0000256" key="7">
    <source>
        <dbReference type="ARBA" id="ARBA00022619"/>
    </source>
</evidence>
<dbReference type="GO" id="GO:0005525">
    <property type="term" value="F:GTP binding"/>
    <property type="evidence" value="ECO:0007669"/>
    <property type="project" value="UniProtKB-KW"/>
</dbReference>
<feature type="binding site" evidence="19">
    <location>
        <position position="30"/>
    </location>
    <ligand>
        <name>Mg(2+)</name>
        <dbReference type="ChEBI" id="CHEBI:18420"/>
        <label>1</label>
    </ligand>
</feature>
<feature type="domain" description="GTP cyclohydrolase II" evidence="20">
    <location>
        <begin position="211"/>
        <end position="376"/>
    </location>
</feature>
<comment type="cofactor">
    <cofactor evidence="19">
        <name>Zn(2+)</name>
        <dbReference type="ChEBI" id="CHEBI:29105"/>
    </cofactor>
    <text evidence="19">Binds 1 zinc ion per subunit.</text>
</comment>
<comment type="pathway">
    <text evidence="5 19">Cofactor biosynthesis; riboflavin biosynthesis; 2-hydroxy-3-oxobutyl phosphate from D-ribulose 5-phosphate: step 1/1.</text>
</comment>
<keyword evidence="16 19" id="KW-0511">Multifunctional enzyme</keyword>
<dbReference type="NCBIfam" id="NF006803">
    <property type="entry name" value="PRK09311.1"/>
    <property type="match status" value="1"/>
</dbReference>
<comment type="cofactor">
    <cofactor evidence="19">
        <name>Mg(2+)</name>
        <dbReference type="ChEBI" id="CHEBI:18420"/>
    </cofactor>
    <cofactor evidence="19">
        <name>Mn(2+)</name>
        <dbReference type="ChEBI" id="CHEBI:29035"/>
    </cofactor>
    <text evidence="19">Binds 2 divalent metal cations per subunit. Magnesium or manganese.</text>
</comment>
<dbReference type="NCBIfam" id="TIGR00506">
    <property type="entry name" value="ribB"/>
    <property type="match status" value="1"/>
</dbReference>
<evidence type="ECO:0000256" key="9">
    <source>
        <dbReference type="ARBA" id="ARBA00022741"/>
    </source>
</evidence>
<feature type="binding site" evidence="19">
    <location>
        <position position="271"/>
    </location>
    <ligand>
        <name>Zn(2+)</name>
        <dbReference type="ChEBI" id="CHEBI:29105"/>
        <note>catalytic</note>
    </ligand>
</feature>
<feature type="region of interest" description="DHBP synthase" evidence="19">
    <location>
        <begin position="1"/>
        <end position="204"/>
    </location>
</feature>
<name>A0A7V4CI48_UNCW3</name>
<evidence type="ECO:0000256" key="13">
    <source>
        <dbReference type="ARBA" id="ARBA00023134"/>
    </source>
</evidence>
<evidence type="ECO:0000256" key="5">
    <source>
        <dbReference type="ARBA" id="ARBA00004904"/>
    </source>
</evidence>
<gene>
    <name evidence="19" type="primary">ribBA</name>
    <name evidence="21" type="ORF">ENU28_02950</name>
</gene>
<evidence type="ECO:0000256" key="18">
    <source>
        <dbReference type="ARBA" id="ARBA00049295"/>
    </source>
</evidence>
<dbReference type="SUPFAM" id="SSF55821">
    <property type="entry name" value="YrdC/RibB"/>
    <property type="match status" value="1"/>
</dbReference>
<comment type="catalytic activity">
    <reaction evidence="1 19">
        <text>D-ribulose 5-phosphate = (2S)-2-hydroxy-3-oxobutyl phosphate + formate + H(+)</text>
        <dbReference type="Rhea" id="RHEA:18457"/>
        <dbReference type="ChEBI" id="CHEBI:15378"/>
        <dbReference type="ChEBI" id="CHEBI:15740"/>
        <dbReference type="ChEBI" id="CHEBI:58121"/>
        <dbReference type="ChEBI" id="CHEBI:58830"/>
        <dbReference type="EC" id="4.1.99.12"/>
    </reaction>
</comment>
<dbReference type="PIRSF" id="PIRSF001259">
    <property type="entry name" value="RibA"/>
    <property type="match status" value="1"/>
</dbReference>
<feature type="binding site" evidence="19">
    <location>
        <position position="260"/>
    </location>
    <ligand>
        <name>Zn(2+)</name>
        <dbReference type="ChEBI" id="CHEBI:29105"/>
        <note>catalytic</note>
    </ligand>
</feature>
<feature type="binding site" evidence="19">
    <location>
        <position position="360"/>
    </location>
    <ligand>
        <name>GTP</name>
        <dbReference type="ChEBI" id="CHEBI:37565"/>
    </ligand>
</feature>
<dbReference type="AlphaFoldDB" id="A0A7V4CI48"/>
<keyword evidence="15 19" id="KW-0456">Lyase</keyword>
<keyword evidence="7 19" id="KW-0686">Riboflavin biosynthesis</keyword>
<proteinExistence type="inferred from homology"/>
<dbReference type="InterPro" id="IPR017945">
    <property type="entry name" value="DHBP_synth_RibB-like_a/b_dom"/>
</dbReference>
<dbReference type="HAMAP" id="MF_00179">
    <property type="entry name" value="RibA"/>
    <property type="match status" value="1"/>
</dbReference>
<dbReference type="GO" id="GO:0008270">
    <property type="term" value="F:zinc ion binding"/>
    <property type="evidence" value="ECO:0007669"/>
    <property type="project" value="UniProtKB-UniRule"/>
</dbReference>
<evidence type="ECO:0000256" key="8">
    <source>
        <dbReference type="ARBA" id="ARBA00022723"/>
    </source>
</evidence>
<dbReference type="GO" id="GO:0005829">
    <property type="term" value="C:cytosol"/>
    <property type="evidence" value="ECO:0007669"/>
    <property type="project" value="TreeGrafter"/>
</dbReference>
<dbReference type="InterPro" id="IPR032677">
    <property type="entry name" value="GTP_cyclohydro_II"/>
</dbReference>
<evidence type="ECO:0000256" key="15">
    <source>
        <dbReference type="ARBA" id="ARBA00023239"/>
    </source>
</evidence>
<evidence type="ECO:0000256" key="3">
    <source>
        <dbReference type="ARBA" id="ARBA00002284"/>
    </source>
</evidence>
<dbReference type="GO" id="GO:0008686">
    <property type="term" value="F:3,4-dihydroxy-2-butanone-4-phosphate synthase activity"/>
    <property type="evidence" value="ECO:0007669"/>
    <property type="project" value="UniProtKB-UniRule"/>
</dbReference>
<comment type="function">
    <text evidence="17 19">Catalyzes the conversion of GTP to 2,5-diamino-6-ribosylamino-4(3H)-pyrimidinone 5'-phosphate (DARP), formate and pyrophosphate.</text>
</comment>
<dbReference type="HAMAP" id="MF_00180">
    <property type="entry name" value="RibB"/>
    <property type="match status" value="1"/>
</dbReference>
<accession>A0A7V4CI48</accession>
<feature type="binding site" evidence="19">
    <location>
        <position position="146"/>
    </location>
    <ligand>
        <name>Mg(2+)</name>
        <dbReference type="ChEBI" id="CHEBI:18420"/>
        <label>2</label>
    </ligand>
</feature>
<feature type="binding site" evidence="19">
    <location>
        <position position="30"/>
    </location>
    <ligand>
        <name>Mg(2+)</name>
        <dbReference type="ChEBI" id="CHEBI:18420"/>
        <label>2</label>
    </ligand>
</feature>
<evidence type="ECO:0000256" key="17">
    <source>
        <dbReference type="ARBA" id="ARBA00043932"/>
    </source>
</evidence>
<feature type="region of interest" description="GTP cyclohydrolase II" evidence="19">
    <location>
        <begin position="205"/>
        <end position="411"/>
    </location>
</feature>
<dbReference type="SUPFAM" id="SSF142695">
    <property type="entry name" value="RibA-like"/>
    <property type="match status" value="1"/>
</dbReference>
<feature type="active site" description="Nucleophile; for GTP cyclohydrolase activity" evidence="19">
    <location>
        <position position="334"/>
    </location>
</feature>
<evidence type="ECO:0000313" key="21">
    <source>
        <dbReference type="EMBL" id="HGQ55407.1"/>
    </source>
</evidence>
<dbReference type="InterPro" id="IPR016299">
    <property type="entry name" value="Riboflavin_synth_RibBA"/>
</dbReference>
<feature type="binding site" evidence="19">
    <location>
        <position position="34"/>
    </location>
    <ligand>
        <name>D-ribulose 5-phosphate</name>
        <dbReference type="ChEBI" id="CHEBI:58121"/>
    </ligand>
</feature>
<evidence type="ECO:0000256" key="16">
    <source>
        <dbReference type="ARBA" id="ARBA00023268"/>
    </source>
</evidence>
<protein>
    <recommendedName>
        <fullName evidence="19">Riboflavin biosynthesis protein RibBA</fullName>
    </recommendedName>
    <domain>
        <recommendedName>
            <fullName evidence="19">3,4-dihydroxy-2-butanone 4-phosphate synthase</fullName>
            <shortName evidence="19">DHBP synthase</shortName>
            <ecNumber evidence="19">4.1.99.12</ecNumber>
        </recommendedName>
    </domain>
    <domain>
        <recommendedName>
            <fullName evidence="19">GTP cyclohydrolase-2</fullName>
            <ecNumber evidence="19">3.5.4.25</ecNumber>
        </recommendedName>
        <alternativeName>
            <fullName evidence="19">GTP cyclohydrolase II</fullName>
        </alternativeName>
    </domain>
</protein>
<keyword evidence="14 19" id="KW-0464">Manganese</keyword>
<dbReference type="EMBL" id="DTBX01000105">
    <property type="protein sequence ID" value="HGQ55407.1"/>
    <property type="molecule type" value="Genomic_DNA"/>
</dbReference>
<dbReference type="InterPro" id="IPR000926">
    <property type="entry name" value="RibA"/>
</dbReference>
<keyword evidence="10 19" id="KW-0378">Hydrolase</keyword>
<comment type="cofactor">
    <cofactor evidence="2">
        <name>Mn(2+)</name>
        <dbReference type="ChEBI" id="CHEBI:29035"/>
    </cofactor>
</comment>
<dbReference type="EC" id="3.5.4.25" evidence="19"/>
<dbReference type="GO" id="GO:0003935">
    <property type="term" value="F:GTP cyclohydrolase II activity"/>
    <property type="evidence" value="ECO:0007669"/>
    <property type="project" value="UniProtKB-UniRule"/>
</dbReference>
<feature type="binding site" evidence="19">
    <location>
        <begin position="298"/>
        <end position="300"/>
    </location>
    <ligand>
        <name>GTP</name>
        <dbReference type="ChEBI" id="CHEBI:37565"/>
    </ligand>
</feature>
<comment type="pathway">
    <text evidence="4 19">Cofactor biosynthesis; riboflavin biosynthesis; 5-amino-6-(D-ribitylamino)uracil from GTP: step 1/4.</text>
</comment>
<feature type="site" description="Essential for DHBP synthase activity" evidence="19">
    <location>
        <position position="167"/>
    </location>
</feature>
<keyword evidence="13 19" id="KW-0342">GTP-binding</keyword>
<dbReference type="Pfam" id="PF00925">
    <property type="entry name" value="GTP_cyclohydro2"/>
    <property type="match status" value="1"/>
</dbReference>
<comment type="similarity">
    <text evidence="19">In the C-terminal section; belongs to the GTP cyclohydrolase II family.</text>
</comment>
<feature type="binding site" evidence="19">
    <location>
        <begin position="255"/>
        <end position="259"/>
    </location>
    <ligand>
        <name>GTP</name>
        <dbReference type="ChEBI" id="CHEBI:37565"/>
    </ligand>
</feature>
<dbReference type="GO" id="GO:0030145">
    <property type="term" value="F:manganese ion binding"/>
    <property type="evidence" value="ECO:0007669"/>
    <property type="project" value="UniProtKB-UniRule"/>
</dbReference>
<dbReference type="GO" id="GO:0009231">
    <property type="term" value="P:riboflavin biosynthetic process"/>
    <property type="evidence" value="ECO:0007669"/>
    <property type="project" value="UniProtKB-UniRule"/>
</dbReference>
<evidence type="ECO:0000256" key="6">
    <source>
        <dbReference type="ARBA" id="ARBA00005520"/>
    </source>
</evidence>
<feature type="binding site" evidence="19">
    <location>
        <begin position="143"/>
        <end position="147"/>
    </location>
    <ligand>
        <name>D-ribulose 5-phosphate</name>
        <dbReference type="ChEBI" id="CHEBI:58121"/>
    </ligand>
</feature>
<feature type="binding site" evidence="19">
    <location>
        <begin position="29"/>
        <end position="30"/>
    </location>
    <ligand>
        <name>D-ribulose 5-phosphate</name>
        <dbReference type="ChEBI" id="CHEBI:58121"/>
    </ligand>
</feature>
<dbReference type="NCBIfam" id="TIGR00505">
    <property type="entry name" value="ribA"/>
    <property type="match status" value="1"/>
</dbReference>
<keyword evidence="11 19" id="KW-0862">Zinc</keyword>
<evidence type="ECO:0000256" key="11">
    <source>
        <dbReference type="ARBA" id="ARBA00022833"/>
    </source>
</evidence>
<dbReference type="PANTHER" id="PTHR21327:SF18">
    <property type="entry name" value="3,4-DIHYDROXY-2-BUTANONE 4-PHOSPHATE SYNTHASE"/>
    <property type="match status" value="1"/>
</dbReference>
<feature type="binding site" evidence="19">
    <location>
        <position position="276"/>
    </location>
    <ligand>
        <name>GTP</name>
        <dbReference type="ChEBI" id="CHEBI:37565"/>
    </ligand>
</feature>
<evidence type="ECO:0000259" key="20">
    <source>
        <dbReference type="Pfam" id="PF00925"/>
    </source>
</evidence>
<comment type="similarity">
    <text evidence="6 19">In the N-terminal section; belongs to the DHBP synthase family.</text>
</comment>
<reference evidence="21" key="1">
    <citation type="journal article" date="2020" name="mSystems">
        <title>Genome- and Community-Level Interaction Insights into Carbon Utilization and Element Cycling Functions of Hydrothermarchaeota in Hydrothermal Sediment.</title>
        <authorList>
            <person name="Zhou Z."/>
            <person name="Liu Y."/>
            <person name="Xu W."/>
            <person name="Pan J."/>
            <person name="Luo Z.H."/>
            <person name="Li M."/>
        </authorList>
    </citation>
    <scope>NUCLEOTIDE SEQUENCE [LARGE SCALE GENOMIC DNA]</scope>
    <source>
        <strain evidence="21">SpSt-655</strain>
    </source>
</reference>
<feature type="binding site" evidence="19">
    <location>
        <position position="355"/>
    </location>
    <ligand>
        <name>GTP</name>
        <dbReference type="ChEBI" id="CHEBI:37565"/>
    </ligand>
</feature>
<dbReference type="EC" id="4.1.99.12" evidence="19"/>
<dbReference type="FunFam" id="3.40.50.10990:FF:000001">
    <property type="entry name" value="Riboflavin biosynthesis protein RibBA"/>
    <property type="match status" value="1"/>
</dbReference>
<keyword evidence="8 19" id="KW-0479">Metal-binding</keyword>
<organism evidence="21">
    <name type="scientific">candidate division WOR-3 bacterium</name>
    <dbReference type="NCBI Taxonomy" id="2052148"/>
    <lineage>
        <taxon>Bacteria</taxon>
        <taxon>Bacteria division WOR-3</taxon>
    </lineage>
</organism>
<dbReference type="Gene3D" id="3.40.50.10990">
    <property type="entry name" value="GTP cyclohydrolase II"/>
    <property type="match status" value="1"/>
</dbReference>
<evidence type="ECO:0000256" key="10">
    <source>
        <dbReference type="ARBA" id="ARBA00022801"/>
    </source>
</evidence>
<keyword evidence="12 19" id="KW-0460">Magnesium</keyword>
<dbReference type="PANTHER" id="PTHR21327">
    <property type="entry name" value="GTP CYCLOHYDROLASE II-RELATED"/>
    <property type="match status" value="1"/>
</dbReference>
<feature type="active site" description="Proton acceptor; for GTP cyclohydrolase activity" evidence="19">
    <location>
        <position position="332"/>
    </location>
</feature>
<dbReference type="Gene3D" id="3.90.870.10">
    <property type="entry name" value="DHBP synthase"/>
    <property type="match status" value="1"/>
</dbReference>
<evidence type="ECO:0000256" key="19">
    <source>
        <dbReference type="HAMAP-Rule" id="MF_01283"/>
    </source>
</evidence>
<feature type="binding site" evidence="19">
    <location>
        <position position="320"/>
    </location>
    <ligand>
        <name>GTP</name>
        <dbReference type="ChEBI" id="CHEBI:37565"/>
    </ligand>
</feature>
<evidence type="ECO:0000256" key="12">
    <source>
        <dbReference type="ARBA" id="ARBA00022842"/>
    </source>
</evidence>
<dbReference type="UniPathway" id="UPA00275">
    <property type="reaction ID" value="UER00399"/>
</dbReference>
<evidence type="ECO:0000256" key="14">
    <source>
        <dbReference type="ARBA" id="ARBA00023211"/>
    </source>
</evidence>
<comment type="function">
    <text evidence="3 19">Catalyzes the conversion of D-ribulose 5-phosphate to formate and 3,4-dihydroxy-2-butanone 4-phosphate.</text>
</comment>
<dbReference type="NCBIfam" id="NF001591">
    <property type="entry name" value="PRK00393.1"/>
    <property type="match status" value="1"/>
</dbReference>
<dbReference type="InterPro" id="IPR000422">
    <property type="entry name" value="DHBP_synthase_RibB"/>
</dbReference>
<comment type="caution">
    <text evidence="21">The sequence shown here is derived from an EMBL/GenBank/DDBJ whole genome shotgun (WGS) entry which is preliminary data.</text>
</comment>
<dbReference type="HAMAP" id="MF_01283">
    <property type="entry name" value="RibBA"/>
    <property type="match status" value="1"/>
</dbReference>
<dbReference type="InterPro" id="IPR036144">
    <property type="entry name" value="RibA-like_sf"/>
</dbReference>
<evidence type="ECO:0000256" key="2">
    <source>
        <dbReference type="ARBA" id="ARBA00001936"/>
    </source>
</evidence>
<feature type="site" description="Essential for DHBP synthase activity" evidence="19">
    <location>
        <position position="129"/>
    </location>
</feature>
<evidence type="ECO:0000256" key="4">
    <source>
        <dbReference type="ARBA" id="ARBA00004853"/>
    </source>
</evidence>
<keyword evidence="9 19" id="KW-0547">Nucleotide-binding</keyword>
<dbReference type="CDD" id="cd00641">
    <property type="entry name" value="GTP_cyclohydro2"/>
    <property type="match status" value="1"/>
</dbReference>
<dbReference type="GO" id="GO:0000287">
    <property type="term" value="F:magnesium ion binding"/>
    <property type="evidence" value="ECO:0007669"/>
    <property type="project" value="UniProtKB-UniRule"/>
</dbReference>
<feature type="binding site" evidence="19">
    <location>
        <position position="273"/>
    </location>
    <ligand>
        <name>Zn(2+)</name>
        <dbReference type="ChEBI" id="CHEBI:29105"/>
        <note>catalytic</note>
    </ligand>
</feature>
<evidence type="ECO:0000256" key="1">
    <source>
        <dbReference type="ARBA" id="ARBA00000141"/>
    </source>
</evidence>
<feature type="binding site" evidence="19">
    <location>
        <position position="167"/>
    </location>
    <ligand>
        <name>D-ribulose 5-phosphate</name>
        <dbReference type="ChEBI" id="CHEBI:58121"/>
    </ligand>
</feature>
<sequence>MKERFAQIEEAIKDIKKGKMVIVVDDEARENEGDFICAAEKITPAKINFMAKYGRGLICVALEEERIKELDLPLIIDSKNPAKYGTPMAVPVDVKIGTTTGSSAYDRAKTIKALIDPKSKPEDFARPGHVFPLKAVKGGVLRRAGHTEASVDLARLAGLYPAGVLCEIMAENGKMAKLKDLFKLAKRFNIKIITIKDLIAYRKKNEKLVERKVTTTLPTPYGDFTLYLYEDLLEHQLHIALVKGDVAGKENVLVRVHSQCLTGDVFHSLRCDCGEQLHTALKMISKEKQGVLLYMRQEGRGLGLFLKLKSYELQDLGLDTVESAKALGKEPDLRDYGIGAQILADLGVTTIRLLTNNPRKIIGLEGFGLKVVERVPLIIKPNKRNIKYLETKRDKLGHLLGDLKSEVQDGN</sequence>
<dbReference type="FunFam" id="3.90.870.10:FF:000001">
    <property type="entry name" value="Riboflavin biosynthesis protein RibBA"/>
    <property type="match status" value="1"/>
</dbReference>
<dbReference type="Pfam" id="PF00926">
    <property type="entry name" value="DHBP_synthase"/>
    <property type="match status" value="1"/>
</dbReference>